<feature type="repeat" description="Solcar" evidence="9">
    <location>
        <begin position="141"/>
        <end position="233"/>
    </location>
</feature>
<evidence type="ECO:0000256" key="8">
    <source>
        <dbReference type="ARBA" id="ARBA00023136"/>
    </source>
</evidence>
<evidence type="ECO:0000313" key="13">
    <source>
        <dbReference type="Proteomes" id="UP000789570"/>
    </source>
</evidence>
<dbReference type="Pfam" id="PF00153">
    <property type="entry name" value="Mito_carr"/>
    <property type="match status" value="3"/>
</dbReference>
<evidence type="ECO:0000256" key="5">
    <source>
        <dbReference type="ARBA" id="ARBA00022792"/>
    </source>
</evidence>
<protein>
    <submittedName>
        <fullName evidence="12">5773_t:CDS:1</fullName>
    </submittedName>
</protein>
<evidence type="ECO:0000256" key="10">
    <source>
        <dbReference type="RuleBase" id="RU000488"/>
    </source>
</evidence>
<reference evidence="12" key="1">
    <citation type="submission" date="2021-06" db="EMBL/GenBank/DDBJ databases">
        <authorList>
            <person name="Kallberg Y."/>
            <person name="Tangrot J."/>
            <person name="Rosling A."/>
        </authorList>
    </citation>
    <scope>NUCLEOTIDE SEQUENCE</scope>
    <source>
        <strain evidence="12">UK204</strain>
    </source>
</reference>
<organism evidence="12 13">
    <name type="scientific">Funneliformis caledonium</name>
    <dbReference type="NCBI Taxonomy" id="1117310"/>
    <lineage>
        <taxon>Eukaryota</taxon>
        <taxon>Fungi</taxon>
        <taxon>Fungi incertae sedis</taxon>
        <taxon>Mucoromycota</taxon>
        <taxon>Glomeromycotina</taxon>
        <taxon>Glomeromycetes</taxon>
        <taxon>Glomerales</taxon>
        <taxon>Glomeraceae</taxon>
        <taxon>Funneliformis</taxon>
    </lineage>
</organism>
<evidence type="ECO:0000256" key="11">
    <source>
        <dbReference type="SAM" id="MobiDB-lite"/>
    </source>
</evidence>
<dbReference type="InterPro" id="IPR049562">
    <property type="entry name" value="SLC25A33/36-like"/>
</dbReference>
<feature type="repeat" description="Solcar" evidence="9">
    <location>
        <begin position="29"/>
        <end position="132"/>
    </location>
</feature>
<dbReference type="InterPro" id="IPR002067">
    <property type="entry name" value="MCP"/>
</dbReference>
<dbReference type="GO" id="GO:0015218">
    <property type="term" value="F:pyrimidine nucleotide transmembrane transporter activity"/>
    <property type="evidence" value="ECO:0007669"/>
    <property type="project" value="InterPro"/>
</dbReference>
<dbReference type="InterPro" id="IPR023395">
    <property type="entry name" value="MCP_dom_sf"/>
</dbReference>
<comment type="caution">
    <text evidence="12">The sequence shown here is derived from an EMBL/GenBank/DDBJ whole genome shotgun (WGS) entry which is preliminary data.</text>
</comment>
<evidence type="ECO:0000256" key="6">
    <source>
        <dbReference type="ARBA" id="ARBA00022989"/>
    </source>
</evidence>
<accession>A0A9N8VGU5</accession>
<keyword evidence="5" id="KW-0999">Mitochondrion inner membrane</keyword>
<evidence type="ECO:0000256" key="1">
    <source>
        <dbReference type="ARBA" id="ARBA00004448"/>
    </source>
</evidence>
<dbReference type="InterPro" id="IPR018108">
    <property type="entry name" value="MCP_transmembrane"/>
</dbReference>
<dbReference type="PANTHER" id="PTHR45829:SF4">
    <property type="entry name" value="MITOCHONDRIAL CARRIER PROTEIN RIM2"/>
    <property type="match status" value="1"/>
</dbReference>
<dbReference type="PANTHER" id="PTHR45829">
    <property type="entry name" value="MITOCHONDRIAL CARRIER PROTEIN RIM2"/>
    <property type="match status" value="1"/>
</dbReference>
<keyword evidence="3 9" id="KW-0812">Transmembrane</keyword>
<sequence length="348" mass="38467">MAATPIKFSTQTSVLQKSPASSQKRQEASKAWLHFVAGGTGGMVGATVTSPLDVVKTRLQSTYYISTLKSLQHSKRAATPIIGHFIQTGKILSEVYRYEGWRALFKGLGPNLVGVVPARAINFFTYGNGKKILTELNGGHETSLVHLTAAITAGITTSTATNPIWLVKTRMQLQSSSNTSSHIPMKYKNSYDCVRKVVREEGVRALYKGLSASYLGITEGTIQWVTYEYLKSTFAKNRERKRIISGDFIKSDDKWPWFDKLAAAASAKLIAACVSYPHEVIRTRMRQVPEHGDVKYKGLVRCIKTIIREEGVAAMYGGMTAHLMRVVPNAVIMFFCYEAILHYGGASK</sequence>
<dbReference type="EMBL" id="CAJVPQ010000148">
    <property type="protein sequence ID" value="CAG8450746.1"/>
    <property type="molecule type" value="Genomic_DNA"/>
</dbReference>
<dbReference type="SUPFAM" id="SSF103506">
    <property type="entry name" value="Mitochondrial carrier"/>
    <property type="match status" value="1"/>
</dbReference>
<keyword evidence="13" id="KW-1185">Reference proteome</keyword>
<keyword evidence="7" id="KW-0496">Mitochondrion</keyword>
<dbReference type="OrthoDB" id="269120at2759"/>
<comment type="subcellular location">
    <subcellularLocation>
        <location evidence="1">Mitochondrion inner membrane</location>
        <topology evidence="1">Multi-pass membrane protein</topology>
    </subcellularLocation>
</comment>
<keyword evidence="8 9" id="KW-0472">Membrane</keyword>
<gene>
    <name evidence="12" type="ORF">FCALED_LOCUS1214</name>
</gene>
<dbReference type="Proteomes" id="UP000789570">
    <property type="component" value="Unassembled WGS sequence"/>
</dbReference>
<feature type="region of interest" description="Disordered" evidence="11">
    <location>
        <begin position="1"/>
        <end position="22"/>
    </location>
</feature>
<evidence type="ECO:0000256" key="4">
    <source>
        <dbReference type="ARBA" id="ARBA00022737"/>
    </source>
</evidence>
<keyword evidence="6" id="KW-1133">Transmembrane helix</keyword>
<evidence type="ECO:0000256" key="9">
    <source>
        <dbReference type="PROSITE-ProRule" id="PRU00282"/>
    </source>
</evidence>
<proteinExistence type="inferred from homology"/>
<evidence type="ECO:0000313" key="12">
    <source>
        <dbReference type="EMBL" id="CAG8450746.1"/>
    </source>
</evidence>
<evidence type="ECO:0000256" key="2">
    <source>
        <dbReference type="ARBA" id="ARBA00022448"/>
    </source>
</evidence>
<dbReference type="PRINTS" id="PR00926">
    <property type="entry name" value="MITOCARRIER"/>
</dbReference>
<evidence type="ECO:0000256" key="3">
    <source>
        <dbReference type="ARBA" id="ARBA00022692"/>
    </source>
</evidence>
<keyword evidence="4" id="KW-0677">Repeat</keyword>
<feature type="repeat" description="Solcar" evidence="9">
    <location>
        <begin position="255"/>
        <end position="343"/>
    </location>
</feature>
<name>A0A9N8VGU5_9GLOM</name>
<dbReference type="Gene3D" id="1.50.40.10">
    <property type="entry name" value="Mitochondrial carrier domain"/>
    <property type="match status" value="2"/>
</dbReference>
<comment type="similarity">
    <text evidence="10">Belongs to the mitochondrial carrier (TC 2.A.29) family.</text>
</comment>
<keyword evidence="2 10" id="KW-0813">Transport</keyword>
<dbReference type="GO" id="GO:0005743">
    <property type="term" value="C:mitochondrial inner membrane"/>
    <property type="evidence" value="ECO:0007669"/>
    <property type="project" value="UniProtKB-SubCell"/>
</dbReference>
<dbReference type="GO" id="GO:1990519">
    <property type="term" value="P:pyrimidine nucleotide import into mitochondrion"/>
    <property type="evidence" value="ECO:0007669"/>
    <property type="project" value="TreeGrafter"/>
</dbReference>
<evidence type="ECO:0000256" key="7">
    <source>
        <dbReference type="ARBA" id="ARBA00023128"/>
    </source>
</evidence>
<feature type="compositionally biased region" description="Polar residues" evidence="11">
    <location>
        <begin position="7"/>
        <end position="22"/>
    </location>
</feature>
<dbReference type="PROSITE" id="PS50920">
    <property type="entry name" value="SOLCAR"/>
    <property type="match status" value="3"/>
</dbReference>
<dbReference type="AlphaFoldDB" id="A0A9N8VGU5"/>